<gene>
    <name evidence="1" type="ORF">cubi_02773</name>
</gene>
<reference evidence="1 2" key="1">
    <citation type="submission" date="2016-10" db="EMBL/GenBank/DDBJ databases">
        <title>Reductive evolution of mitochondrial metabolism and differential evolution of invasion-related proteins in Cryptosporidium.</title>
        <authorList>
            <person name="Liu S."/>
            <person name="Roellig D.M."/>
            <person name="Guo Y."/>
            <person name="Li N."/>
            <person name="Frace M.A."/>
            <person name="Tang K."/>
            <person name="Zhang L."/>
            <person name="Feng Y."/>
            <person name="Xiao L."/>
        </authorList>
    </citation>
    <scope>NUCLEOTIDE SEQUENCE [LARGE SCALE GENOMIC DNA]</scope>
    <source>
        <strain evidence="1">39726</strain>
    </source>
</reference>
<comment type="caution">
    <text evidence="1">The sequence shown here is derived from an EMBL/GenBank/DDBJ whole genome shotgun (WGS) entry which is preliminary data.</text>
</comment>
<dbReference type="AlphaFoldDB" id="A0A1J4MKK5"/>
<dbReference type="VEuPathDB" id="CryptoDB:cubi_02773"/>
<name>A0A1J4MKK5_9CRYT</name>
<organism evidence="1 2">
    <name type="scientific">Cryptosporidium ubiquitum</name>
    <dbReference type="NCBI Taxonomy" id="857276"/>
    <lineage>
        <taxon>Eukaryota</taxon>
        <taxon>Sar</taxon>
        <taxon>Alveolata</taxon>
        <taxon>Apicomplexa</taxon>
        <taxon>Conoidasida</taxon>
        <taxon>Coccidia</taxon>
        <taxon>Eucoccidiorida</taxon>
        <taxon>Eimeriorina</taxon>
        <taxon>Cryptosporidiidae</taxon>
        <taxon>Cryptosporidium</taxon>
    </lineage>
</organism>
<evidence type="ECO:0000313" key="2">
    <source>
        <dbReference type="Proteomes" id="UP000186176"/>
    </source>
</evidence>
<sequence>MSRKDCEDDDRELERLLEHLTLQNDAFSSSNKLLMSYYKALKTQTCNIMSLIKALICITNPNISYREDEDFALIVNECKLKWVESLYDFLNITEHDLETIIISPILHSNSLSEAKFELKMSLIKSELNLTKDLISKAFYTNIIGSLNLIHDSKGIREFILEILNLFKAQKSEDSVPNNKLLFNLFLVKLFNGQNSEEAMLITSNKNEESSQFFSEKLNFVDLSKYFCFDKCILFNKFNLRFLVYNSTGGLCWSDRICDMNTQFLQDYYFLFKFDNPKRKLIFNIISSFNQFISNFIINSVDALNIDRFNNNSALKLSQNQHYELQSKNSSVLESKYLEPLSPMETFNTINDVLSSSNSLLSTSIIKPENTDHSIINSINTFTSCVSQEIQLDKIDISSNQITNLLDNNLPILQRSDSNTTTLSEFIGESNNYLIPPSEPQNNINIDFFYENDLQSHEWVLL</sequence>
<keyword evidence="2" id="KW-1185">Reference proteome</keyword>
<dbReference type="Proteomes" id="UP000186176">
    <property type="component" value="Unassembled WGS sequence"/>
</dbReference>
<protein>
    <submittedName>
        <fullName evidence="1">Uncharacterized protein</fullName>
    </submittedName>
</protein>
<dbReference type="OrthoDB" id="340498at2759"/>
<dbReference type="EMBL" id="LRBP01000013">
    <property type="protein sequence ID" value="OII73971.1"/>
    <property type="molecule type" value="Genomic_DNA"/>
</dbReference>
<accession>A0A1J4MKK5</accession>
<dbReference type="GeneID" id="39979563"/>
<evidence type="ECO:0000313" key="1">
    <source>
        <dbReference type="EMBL" id="OII73971.1"/>
    </source>
</evidence>
<dbReference type="RefSeq" id="XP_028875191.1">
    <property type="nucleotide sequence ID" value="XM_029019784.1"/>
</dbReference>
<proteinExistence type="predicted"/>